<evidence type="ECO:0000313" key="3">
    <source>
        <dbReference type="Proteomes" id="UP000020467"/>
    </source>
</evidence>
<dbReference type="KEGG" id="cfj:CFIO01_02270"/>
<reference evidence="2 3" key="1">
    <citation type="submission" date="2014-02" db="EMBL/GenBank/DDBJ databases">
        <title>The genome sequence of Colletotrichum fioriniae PJ7.</title>
        <authorList>
            <person name="Baroncelli R."/>
            <person name="Thon M.R."/>
        </authorList>
    </citation>
    <scope>NUCLEOTIDE SEQUENCE [LARGE SCALE GENOMIC DNA]</scope>
    <source>
        <strain evidence="2 3">PJ7</strain>
    </source>
</reference>
<sequence length="468" mass="53582">MDNLIPHGKYKQRSHETSRERHTVELQNNPTGPSVVLLGDSMIERMVTTGLSPSFDPWPSTTLISDETIRQQPQVSSASPGRIQGVFNAGVGGDKFENVIYRLTGSSDPVKPLNGLLDALRNRDVKLWVLHVGTNNLHPKRGMRKSDLVLLRLVVEALLETNGKILLVGLFRRKDIKDELVAKANESYVELVRQFQENGSSRIEFLEPPLVDIDECLEDHVHLNERVCFSSLKTTERQTPPVVLMDRFTNTRISLKKIFARSKHHDSINEKTPTTYDIKVAVAAYSIQRRVLETLHRTLLAELRQAHDTELENFKEDFKEDLCLQASISQTTRSMFSKTSSTSSNEESITSNKRNLPANGRIHRRMEVTKVQLLQAKERRAAGKQRKDEMHGLRKEHGDIVIPERNGGITEADCLREINTILVDWGLTNVKLEGETNRWEKDLENMVSYHVQREQEERKRRREARSVY</sequence>
<keyword evidence="3" id="KW-1185">Reference proteome</keyword>
<dbReference type="SUPFAM" id="SSF52266">
    <property type="entry name" value="SGNH hydrolase"/>
    <property type="match status" value="1"/>
</dbReference>
<dbReference type="AlphaFoldDB" id="A0A010RZY4"/>
<dbReference type="Gene3D" id="3.40.50.1110">
    <property type="entry name" value="SGNH hydrolase"/>
    <property type="match status" value="1"/>
</dbReference>
<organism evidence="2 3">
    <name type="scientific">Colletotrichum fioriniae PJ7</name>
    <dbReference type="NCBI Taxonomy" id="1445577"/>
    <lineage>
        <taxon>Eukaryota</taxon>
        <taxon>Fungi</taxon>
        <taxon>Dikarya</taxon>
        <taxon>Ascomycota</taxon>
        <taxon>Pezizomycotina</taxon>
        <taxon>Sordariomycetes</taxon>
        <taxon>Hypocreomycetidae</taxon>
        <taxon>Glomerellales</taxon>
        <taxon>Glomerellaceae</taxon>
        <taxon>Colletotrichum</taxon>
        <taxon>Colletotrichum acutatum species complex</taxon>
    </lineage>
</organism>
<name>A0A010RZY4_9PEZI</name>
<dbReference type="InterPro" id="IPR036514">
    <property type="entry name" value="SGNH_hydro_sf"/>
</dbReference>
<dbReference type="eggNOG" id="ENOG502T4JP">
    <property type="taxonomic scope" value="Eukaryota"/>
</dbReference>
<dbReference type="CDD" id="cd00229">
    <property type="entry name" value="SGNH_hydrolase"/>
    <property type="match status" value="1"/>
</dbReference>
<gene>
    <name evidence="2" type="ORF">CFIO01_02270</name>
</gene>
<dbReference type="STRING" id="1445577.A0A010RZY4"/>
<proteinExistence type="predicted"/>
<feature type="region of interest" description="Disordered" evidence="1">
    <location>
        <begin position="1"/>
        <end position="33"/>
    </location>
</feature>
<feature type="region of interest" description="Disordered" evidence="1">
    <location>
        <begin position="334"/>
        <end position="359"/>
    </location>
</feature>
<accession>A0A010RZY4</accession>
<dbReference type="EMBL" id="JARH01000022">
    <property type="protein sequence ID" value="EXF86211.1"/>
    <property type="molecule type" value="Genomic_DNA"/>
</dbReference>
<dbReference type="Proteomes" id="UP000020467">
    <property type="component" value="Unassembled WGS sequence"/>
</dbReference>
<evidence type="ECO:0000256" key="1">
    <source>
        <dbReference type="SAM" id="MobiDB-lite"/>
    </source>
</evidence>
<comment type="caution">
    <text evidence="2">The sequence shown here is derived from an EMBL/GenBank/DDBJ whole genome shotgun (WGS) entry which is preliminary data.</text>
</comment>
<dbReference type="HOGENOM" id="CLU_583947_0_0_1"/>
<dbReference type="OrthoDB" id="505607at2759"/>
<protein>
    <recommendedName>
        <fullName evidence="4">SGNH hydrolase-type esterase domain-containing protein</fullName>
    </recommendedName>
</protein>
<feature type="compositionally biased region" description="Basic and acidic residues" evidence="1">
    <location>
        <begin position="13"/>
        <end position="24"/>
    </location>
</feature>
<feature type="compositionally biased region" description="Low complexity" evidence="1">
    <location>
        <begin position="334"/>
        <end position="351"/>
    </location>
</feature>
<evidence type="ECO:0000313" key="2">
    <source>
        <dbReference type="EMBL" id="EXF86211.1"/>
    </source>
</evidence>
<evidence type="ECO:0008006" key="4">
    <source>
        <dbReference type="Google" id="ProtNLM"/>
    </source>
</evidence>